<dbReference type="InterPro" id="IPR016624">
    <property type="entry name" value="UCP014753"/>
</dbReference>
<dbReference type="EMBL" id="BAAAZP010000140">
    <property type="protein sequence ID" value="GAA3694115.1"/>
    <property type="molecule type" value="Genomic_DNA"/>
</dbReference>
<keyword evidence="4" id="KW-1185">Reference proteome</keyword>
<sequence length="689" mass="75463">MTRHARPDHDTHHDPHHDTRQVHDPRQDFRTRAGWEELADRLLLAVRPYASARHALIDLPGPPSRSGPWSDGLEGFARTFLLAAFRLAGARGDDPHGLADWYATGLAAGADPASEERWPTFAERRQAKVEAASIALALHETRPWIWDRLSETTRGHVLAWLAHMVGADMPANNWIWFQAVTEAFARTAGGTWSPDDLTRTIELTDAWYAADGWYSDGLAGGEHRNYDHYNGWAMHFYPLWFCRILGDQAPDGLADRYRERLRRFLDDFRHLVGGNGSPLIQGRSLTYRFAALAPLWTGALFEATPLPPGQTRRLAGRMLGHFTGHGSIDERGLLTLGWHRPFRPVLQVYSGPGSPYWASKGFAGLLLPPEHPVWSDAEVPLPVESGDFARTLSAPGWLVSGTRADGVVRVVNHGADHTDPARWHSDDPLYARLAYSTHAAPETPEDPRGGPVDSSVVLVDAAGHASHRRPLRRVSVEGRVAVSRSRAHWPADERWDCFGGPDTGYRLGPWITVASVLRGALEVRLARVDPAPESPDDDPGPWQLRLGGWAVPTSDGPTSDGPTNNTGEPADGPTEATVRGGGLHSTVVGLHGFDRAHVHHGSDSNALSPASATPGVLADEVRFGRPYAAAVHLAGTPLAAEHLPEVRFESEESAVVRWPDGERDLIHLTAPPHPPRPPQPTERETSPDA</sequence>
<evidence type="ECO:0000313" key="4">
    <source>
        <dbReference type="Proteomes" id="UP001500902"/>
    </source>
</evidence>
<dbReference type="PANTHER" id="PTHR35339:SF4">
    <property type="entry name" value="LINALOOL DEHYDRATASE_ISOMERASE DOMAIN-CONTAINING PROTEIN"/>
    <property type="match status" value="1"/>
</dbReference>
<protein>
    <submittedName>
        <fullName evidence="3">DUF2264 domain-containing protein</fullName>
    </submittedName>
</protein>
<comment type="caution">
    <text evidence="3">The sequence shown here is derived from an EMBL/GenBank/DDBJ whole genome shotgun (WGS) entry which is preliminary data.</text>
</comment>
<feature type="region of interest" description="Disordered" evidence="1">
    <location>
        <begin position="661"/>
        <end position="689"/>
    </location>
</feature>
<feature type="domain" description="DUF2264" evidence="2">
    <location>
        <begin position="31"/>
        <end position="380"/>
    </location>
</feature>
<gene>
    <name evidence="3" type="ORF">GCM10022224_069580</name>
</gene>
<feature type="compositionally biased region" description="Pro residues" evidence="1">
    <location>
        <begin position="671"/>
        <end position="680"/>
    </location>
</feature>
<proteinExistence type="predicted"/>
<feature type="region of interest" description="Disordered" evidence="1">
    <location>
        <begin position="529"/>
        <end position="576"/>
    </location>
</feature>
<evidence type="ECO:0000259" key="2">
    <source>
        <dbReference type="Pfam" id="PF10022"/>
    </source>
</evidence>
<dbReference type="InterPro" id="IPR049349">
    <property type="entry name" value="DUF2264_N"/>
</dbReference>
<dbReference type="Pfam" id="PF10022">
    <property type="entry name" value="DUF2264"/>
    <property type="match status" value="1"/>
</dbReference>
<accession>A0ABP7CT09</accession>
<evidence type="ECO:0000256" key="1">
    <source>
        <dbReference type="SAM" id="MobiDB-lite"/>
    </source>
</evidence>
<dbReference type="Proteomes" id="UP001500902">
    <property type="component" value="Unassembled WGS sequence"/>
</dbReference>
<reference evidence="4" key="1">
    <citation type="journal article" date="2019" name="Int. J. Syst. Evol. Microbiol.">
        <title>The Global Catalogue of Microorganisms (GCM) 10K type strain sequencing project: providing services to taxonomists for standard genome sequencing and annotation.</title>
        <authorList>
            <consortium name="The Broad Institute Genomics Platform"/>
            <consortium name="The Broad Institute Genome Sequencing Center for Infectious Disease"/>
            <person name="Wu L."/>
            <person name="Ma J."/>
        </authorList>
    </citation>
    <scope>NUCLEOTIDE SEQUENCE [LARGE SCALE GENOMIC DNA]</scope>
    <source>
        <strain evidence="4">JCM 16904</strain>
    </source>
</reference>
<organism evidence="3 4">
    <name type="scientific">Nonomuraea antimicrobica</name>
    <dbReference type="NCBI Taxonomy" id="561173"/>
    <lineage>
        <taxon>Bacteria</taxon>
        <taxon>Bacillati</taxon>
        <taxon>Actinomycetota</taxon>
        <taxon>Actinomycetes</taxon>
        <taxon>Streptosporangiales</taxon>
        <taxon>Streptosporangiaceae</taxon>
        <taxon>Nonomuraea</taxon>
    </lineage>
</organism>
<evidence type="ECO:0000313" key="3">
    <source>
        <dbReference type="EMBL" id="GAA3694115.1"/>
    </source>
</evidence>
<feature type="region of interest" description="Disordered" evidence="1">
    <location>
        <begin position="1"/>
        <end position="26"/>
    </location>
</feature>
<dbReference type="RefSeq" id="WP_344887586.1">
    <property type="nucleotide sequence ID" value="NZ_BAAAZP010000140.1"/>
</dbReference>
<feature type="compositionally biased region" description="Polar residues" evidence="1">
    <location>
        <begin position="555"/>
        <end position="567"/>
    </location>
</feature>
<dbReference type="PANTHER" id="PTHR35339">
    <property type="entry name" value="LINALOOL DEHYDRATASE_ISOMERASE DOMAIN-CONTAINING PROTEIN"/>
    <property type="match status" value="1"/>
</dbReference>
<name>A0ABP7CT09_9ACTN</name>